<dbReference type="GO" id="GO:0003964">
    <property type="term" value="F:RNA-directed DNA polymerase activity"/>
    <property type="evidence" value="ECO:0007669"/>
    <property type="project" value="UniProtKB-KW"/>
</dbReference>
<evidence type="ECO:0000313" key="2">
    <source>
        <dbReference type="EMBL" id="GFR10934.1"/>
    </source>
</evidence>
<dbReference type="PROSITE" id="PS50878">
    <property type="entry name" value="RT_POL"/>
    <property type="match status" value="1"/>
</dbReference>
<feature type="domain" description="Reverse transcriptase" evidence="1">
    <location>
        <begin position="1"/>
        <end position="192"/>
    </location>
</feature>
<evidence type="ECO:0000313" key="3">
    <source>
        <dbReference type="Proteomes" id="UP000887116"/>
    </source>
</evidence>
<dbReference type="OrthoDB" id="6434707at2759"/>
<proteinExistence type="predicted"/>
<organism evidence="2 3">
    <name type="scientific">Trichonephila clavata</name>
    <name type="common">Joro spider</name>
    <name type="synonym">Nephila clavata</name>
    <dbReference type="NCBI Taxonomy" id="2740835"/>
    <lineage>
        <taxon>Eukaryota</taxon>
        <taxon>Metazoa</taxon>
        <taxon>Ecdysozoa</taxon>
        <taxon>Arthropoda</taxon>
        <taxon>Chelicerata</taxon>
        <taxon>Arachnida</taxon>
        <taxon>Araneae</taxon>
        <taxon>Araneomorphae</taxon>
        <taxon>Entelegynae</taxon>
        <taxon>Araneoidea</taxon>
        <taxon>Nephilidae</taxon>
        <taxon>Trichonephila</taxon>
    </lineage>
</organism>
<dbReference type="Proteomes" id="UP000887116">
    <property type="component" value="Unassembled WGS sequence"/>
</dbReference>
<dbReference type="PANTHER" id="PTHR33332">
    <property type="entry name" value="REVERSE TRANSCRIPTASE DOMAIN-CONTAINING PROTEIN"/>
    <property type="match status" value="1"/>
</dbReference>
<gene>
    <name evidence="2" type="primary">RTase_13</name>
    <name evidence="2" type="ORF">TNCT_230791</name>
</gene>
<keyword evidence="2" id="KW-0548">Nucleotidyltransferase</keyword>
<keyword evidence="2" id="KW-0695">RNA-directed DNA polymerase</keyword>
<dbReference type="EMBL" id="BMAO01026605">
    <property type="protein sequence ID" value="GFR10934.1"/>
    <property type="molecule type" value="Genomic_DNA"/>
</dbReference>
<keyword evidence="3" id="KW-1185">Reference proteome</keyword>
<evidence type="ECO:0000259" key="1">
    <source>
        <dbReference type="PROSITE" id="PS50878"/>
    </source>
</evidence>
<dbReference type="AlphaFoldDB" id="A0A8X6GVH0"/>
<name>A0A8X6GVH0_TRICU</name>
<sequence>MKLTQAVKDGFHRKQSILAILVDFKAAYDNVWRHMLLHELKKHGAAGNLLNWVQSFLSQRNIRCRFINATSAWKLLLQGLGQGVDLSCLLFNIMIDDLETAIEKVPGISFLFFADDVVIWATGSNIHSLEDTLKSFLLNLATWVNINKIEVSVEKTVSQLFTLSTTQRLFHLEYKVLPLKQVPLYKYLGINLDSKLHWGIAETSESPEVVNCYQLGRYPGCFIHSL</sequence>
<dbReference type="InterPro" id="IPR000477">
    <property type="entry name" value="RT_dom"/>
</dbReference>
<accession>A0A8X6GVH0</accession>
<reference evidence="2" key="1">
    <citation type="submission" date="2020-07" db="EMBL/GenBank/DDBJ databases">
        <title>Multicomponent nature underlies the extraordinary mechanical properties of spider dragline silk.</title>
        <authorList>
            <person name="Kono N."/>
            <person name="Nakamura H."/>
            <person name="Mori M."/>
            <person name="Yoshida Y."/>
            <person name="Ohtoshi R."/>
            <person name="Malay A.D."/>
            <person name="Moran D.A.P."/>
            <person name="Tomita M."/>
            <person name="Numata K."/>
            <person name="Arakawa K."/>
        </authorList>
    </citation>
    <scope>NUCLEOTIDE SEQUENCE</scope>
</reference>
<comment type="caution">
    <text evidence="2">The sequence shown here is derived from an EMBL/GenBank/DDBJ whole genome shotgun (WGS) entry which is preliminary data.</text>
</comment>
<protein>
    <submittedName>
        <fullName evidence="2">Putative RNA-directed DNA polymerase from transposon BS</fullName>
    </submittedName>
</protein>
<dbReference type="Pfam" id="PF00078">
    <property type="entry name" value="RVT_1"/>
    <property type="match status" value="1"/>
</dbReference>
<keyword evidence="2" id="KW-0808">Transferase</keyword>